<name>A0AAU9VTI9_9CNID</name>
<evidence type="ECO:0008006" key="4">
    <source>
        <dbReference type="Google" id="ProtNLM"/>
    </source>
</evidence>
<evidence type="ECO:0000256" key="1">
    <source>
        <dbReference type="SAM" id="MobiDB-lite"/>
    </source>
</evidence>
<feature type="compositionally biased region" description="Basic residues" evidence="1">
    <location>
        <begin position="1"/>
        <end position="12"/>
    </location>
</feature>
<proteinExistence type="predicted"/>
<organism evidence="2 3">
    <name type="scientific">Pocillopora meandrina</name>
    <dbReference type="NCBI Taxonomy" id="46732"/>
    <lineage>
        <taxon>Eukaryota</taxon>
        <taxon>Metazoa</taxon>
        <taxon>Cnidaria</taxon>
        <taxon>Anthozoa</taxon>
        <taxon>Hexacorallia</taxon>
        <taxon>Scleractinia</taxon>
        <taxon>Astrocoeniina</taxon>
        <taxon>Pocilloporidae</taxon>
        <taxon>Pocillopora</taxon>
    </lineage>
</organism>
<feature type="region of interest" description="Disordered" evidence="1">
    <location>
        <begin position="1"/>
        <end position="25"/>
    </location>
</feature>
<evidence type="ECO:0000313" key="2">
    <source>
        <dbReference type="EMBL" id="CAH3037632.1"/>
    </source>
</evidence>
<feature type="non-terminal residue" evidence="2">
    <location>
        <position position="1"/>
    </location>
</feature>
<accession>A0AAU9VTI9</accession>
<dbReference type="Proteomes" id="UP001159428">
    <property type="component" value="Unassembled WGS sequence"/>
</dbReference>
<comment type="caution">
    <text evidence="2">The sequence shown here is derived from an EMBL/GenBank/DDBJ whole genome shotgun (WGS) entry which is preliminary data.</text>
</comment>
<keyword evidence="3" id="KW-1185">Reference proteome</keyword>
<evidence type="ECO:0000313" key="3">
    <source>
        <dbReference type="Proteomes" id="UP001159428"/>
    </source>
</evidence>
<reference evidence="2 3" key="1">
    <citation type="submission" date="2022-05" db="EMBL/GenBank/DDBJ databases">
        <authorList>
            <consortium name="Genoscope - CEA"/>
            <person name="William W."/>
        </authorList>
    </citation>
    <scope>NUCLEOTIDE SEQUENCE [LARGE SCALE GENOMIC DNA]</scope>
</reference>
<gene>
    <name evidence="2" type="ORF">PMEA_00022256</name>
</gene>
<dbReference type="EMBL" id="CALNXJ010000004">
    <property type="protein sequence ID" value="CAH3037632.1"/>
    <property type="molecule type" value="Genomic_DNA"/>
</dbReference>
<dbReference type="AlphaFoldDB" id="A0AAU9VTI9"/>
<protein>
    <recommendedName>
        <fullName evidence="4">SWIM-type domain-containing protein</fullName>
    </recommendedName>
</protein>
<sequence>FVPKRIRRRGSKKTSDLRTTVTTATGQDDLENPIHQALQPRPIVDALLEVKYVIVEREPRDNIWIYHCKCVEGTSFNCSKFCLWELHPY</sequence>